<dbReference type="PANTHER" id="PTHR43829:SF14">
    <property type="entry name" value="AQUAPORIN 3"/>
    <property type="match status" value="1"/>
</dbReference>
<proteinExistence type="inferred from homology"/>
<sequence length="359" mass="39511">MASPVVRKRDIMPRNRIFTAWERQRNRSEVHWMAEMFAEMLGVFFYVYAGVSSTAGFVVGNIIQQPLSSLQQIGFAYAFGVLFAIGIAGATSGGHFSPCITIVHVLFNGFPRMKAVRYIVAQILGAYIACALIYNQWKEFIVVAEEALVTAKTFDALMYTPNGPAGIFGLYLPVGQTLGRAFLNEAAVVFFVGIITWACMDPSNYMVPPVMAQFFVSMAYGVAIWGFAVPGIALNTARDVGGRLFSMTIWGMPATGGKYAAIAALTNIIVTIFAVVVYEIFLADSDRVVPPASLDYFAWIKGHGRYTPPHTQHPRQRNDEEMDSDSSKDSEKPSVTTYEVAPKMGYESHQHGAIHSVPR</sequence>
<dbReference type="GO" id="GO:0015250">
    <property type="term" value="F:water channel activity"/>
    <property type="evidence" value="ECO:0007669"/>
    <property type="project" value="TreeGrafter"/>
</dbReference>
<organism evidence="11 12">
    <name type="scientific">Crucibulum laeve</name>
    <dbReference type="NCBI Taxonomy" id="68775"/>
    <lineage>
        <taxon>Eukaryota</taxon>
        <taxon>Fungi</taxon>
        <taxon>Dikarya</taxon>
        <taxon>Basidiomycota</taxon>
        <taxon>Agaricomycotina</taxon>
        <taxon>Agaricomycetes</taxon>
        <taxon>Agaricomycetidae</taxon>
        <taxon>Agaricales</taxon>
        <taxon>Agaricineae</taxon>
        <taxon>Nidulariaceae</taxon>
        <taxon>Crucibulum</taxon>
    </lineage>
</organism>
<dbReference type="SUPFAM" id="SSF81338">
    <property type="entry name" value="Aquaporin-like"/>
    <property type="match status" value="1"/>
</dbReference>
<dbReference type="STRING" id="68775.A0A5C3M4W6"/>
<evidence type="ECO:0000256" key="10">
    <source>
        <dbReference type="SAM" id="Phobius"/>
    </source>
</evidence>
<comment type="subcellular location">
    <subcellularLocation>
        <location evidence="1">Membrane</location>
        <topology evidence="1">Multi-pass membrane protein</topology>
    </subcellularLocation>
</comment>
<keyword evidence="7 10" id="KW-0472">Membrane</keyword>
<dbReference type="Gene3D" id="1.20.1080.10">
    <property type="entry name" value="Glycerol uptake facilitator protein"/>
    <property type="match status" value="1"/>
</dbReference>
<reference evidence="11 12" key="1">
    <citation type="journal article" date="2019" name="Nat. Ecol. Evol.">
        <title>Megaphylogeny resolves global patterns of mushroom evolution.</title>
        <authorList>
            <person name="Varga T."/>
            <person name="Krizsan K."/>
            <person name="Foldi C."/>
            <person name="Dima B."/>
            <person name="Sanchez-Garcia M."/>
            <person name="Sanchez-Ramirez S."/>
            <person name="Szollosi G.J."/>
            <person name="Szarkandi J.G."/>
            <person name="Papp V."/>
            <person name="Albert L."/>
            <person name="Andreopoulos W."/>
            <person name="Angelini C."/>
            <person name="Antonin V."/>
            <person name="Barry K.W."/>
            <person name="Bougher N.L."/>
            <person name="Buchanan P."/>
            <person name="Buyck B."/>
            <person name="Bense V."/>
            <person name="Catcheside P."/>
            <person name="Chovatia M."/>
            <person name="Cooper J."/>
            <person name="Damon W."/>
            <person name="Desjardin D."/>
            <person name="Finy P."/>
            <person name="Geml J."/>
            <person name="Haridas S."/>
            <person name="Hughes K."/>
            <person name="Justo A."/>
            <person name="Karasinski D."/>
            <person name="Kautmanova I."/>
            <person name="Kiss B."/>
            <person name="Kocsube S."/>
            <person name="Kotiranta H."/>
            <person name="LaButti K.M."/>
            <person name="Lechner B.E."/>
            <person name="Liimatainen K."/>
            <person name="Lipzen A."/>
            <person name="Lukacs Z."/>
            <person name="Mihaltcheva S."/>
            <person name="Morgado L.N."/>
            <person name="Niskanen T."/>
            <person name="Noordeloos M.E."/>
            <person name="Ohm R.A."/>
            <person name="Ortiz-Santana B."/>
            <person name="Ovrebo C."/>
            <person name="Racz N."/>
            <person name="Riley R."/>
            <person name="Savchenko A."/>
            <person name="Shiryaev A."/>
            <person name="Soop K."/>
            <person name="Spirin V."/>
            <person name="Szebenyi C."/>
            <person name="Tomsovsky M."/>
            <person name="Tulloss R.E."/>
            <person name="Uehling J."/>
            <person name="Grigoriev I.V."/>
            <person name="Vagvolgyi C."/>
            <person name="Papp T."/>
            <person name="Martin F.M."/>
            <person name="Miettinen O."/>
            <person name="Hibbett D.S."/>
            <person name="Nagy L.G."/>
        </authorList>
    </citation>
    <scope>NUCLEOTIDE SEQUENCE [LARGE SCALE GENOMIC DNA]</scope>
    <source>
        <strain evidence="11 12">CBS 166.37</strain>
    </source>
</reference>
<feature type="transmembrane region" description="Helical" evidence="10">
    <location>
        <begin position="115"/>
        <end position="134"/>
    </location>
</feature>
<evidence type="ECO:0000256" key="8">
    <source>
        <dbReference type="RuleBase" id="RU000477"/>
    </source>
</evidence>
<feature type="transmembrane region" description="Helical" evidence="10">
    <location>
        <begin position="212"/>
        <end position="234"/>
    </location>
</feature>
<keyword evidence="6 10" id="KW-1133">Transmembrane helix</keyword>
<keyword evidence="12" id="KW-1185">Reference proteome</keyword>
<dbReference type="AlphaFoldDB" id="A0A5C3M4W6"/>
<protein>
    <submittedName>
        <fullName evidence="11">Putative aquaporin 2</fullName>
    </submittedName>
</protein>
<dbReference type="GO" id="GO:0015254">
    <property type="term" value="F:glycerol channel activity"/>
    <property type="evidence" value="ECO:0007669"/>
    <property type="project" value="TreeGrafter"/>
</dbReference>
<dbReference type="InterPro" id="IPR000425">
    <property type="entry name" value="MIP"/>
</dbReference>
<dbReference type="InterPro" id="IPR050363">
    <property type="entry name" value="MIP/Aquaporin"/>
</dbReference>
<keyword evidence="3 8" id="KW-0813">Transport</keyword>
<evidence type="ECO:0000256" key="2">
    <source>
        <dbReference type="ARBA" id="ARBA00006175"/>
    </source>
</evidence>
<keyword evidence="4 8" id="KW-0812">Transmembrane</keyword>
<evidence type="ECO:0000256" key="1">
    <source>
        <dbReference type="ARBA" id="ARBA00004141"/>
    </source>
</evidence>
<evidence type="ECO:0000256" key="3">
    <source>
        <dbReference type="ARBA" id="ARBA00022448"/>
    </source>
</evidence>
<dbReference type="Proteomes" id="UP000308652">
    <property type="component" value="Unassembled WGS sequence"/>
</dbReference>
<feature type="transmembrane region" description="Helical" evidence="10">
    <location>
        <begin position="181"/>
        <end position="200"/>
    </location>
</feature>
<dbReference type="GO" id="GO:0005886">
    <property type="term" value="C:plasma membrane"/>
    <property type="evidence" value="ECO:0007669"/>
    <property type="project" value="TreeGrafter"/>
</dbReference>
<dbReference type="Pfam" id="PF00230">
    <property type="entry name" value="MIP"/>
    <property type="match status" value="1"/>
</dbReference>
<feature type="transmembrane region" description="Helical" evidence="10">
    <location>
        <begin position="43"/>
        <end position="63"/>
    </location>
</feature>
<comment type="similarity">
    <text evidence="2 8">Belongs to the MIP/aquaporin (TC 1.A.8) family.</text>
</comment>
<dbReference type="EMBL" id="ML213597">
    <property type="protein sequence ID" value="TFK40350.1"/>
    <property type="molecule type" value="Genomic_DNA"/>
</dbReference>
<keyword evidence="5" id="KW-0677">Repeat</keyword>
<evidence type="ECO:0000256" key="7">
    <source>
        <dbReference type="ARBA" id="ARBA00023136"/>
    </source>
</evidence>
<dbReference type="OrthoDB" id="3222at2759"/>
<dbReference type="InterPro" id="IPR023271">
    <property type="entry name" value="Aquaporin-like"/>
</dbReference>
<dbReference type="PRINTS" id="PR00783">
    <property type="entry name" value="MINTRINSICP"/>
</dbReference>
<accession>A0A5C3M4W6</accession>
<name>A0A5C3M4W6_9AGAR</name>
<evidence type="ECO:0000256" key="6">
    <source>
        <dbReference type="ARBA" id="ARBA00022989"/>
    </source>
</evidence>
<dbReference type="PANTHER" id="PTHR43829">
    <property type="entry name" value="AQUAPORIN OR AQUAGLYCEROPORIN RELATED"/>
    <property type="match status" value="1"/>
</dbReference>
<gene>
    <name evidence="11" type="ORF">BDQ12DRAFT_680794</name>
</gene>
<feature type="transmembrane region" description="Helical" evidence="10">
    <location>
        <begin position="75"/>
        <end position="103"/>
    </location>
</feature>
<evidence type="ECO:0000256" key="4">
    <source>
        <dbReference type="ARBA" id="ARBA00022692"/>
    </source>
</evidence>
<feature type="transmembrane region" description="Helical" evidence="10">
    <location>
        <begin position="259"/>
        <end position="281"/>
    </location>
</feature>
<evidence type="ECO:0000256" key="9">
    <source>
        <dbReference type="SAM" id="MobiDB-lite"/>
    </source>
</evidence>
<feature type="region of interest" description="Disordered" evidence="9">
    <location>
        <begin position="307"/>
        <end position="359"/>
    </location>
</feature>
<evidence type="ECO:0000313" key="12">
    <source>
        <dbReference type="Proteomes" id="UP000308652"/>
    </source>
</evidence>
<evidence type="ECO:0000256" key="5">
    <source>
        <dbReference type="ARBA" id="ARBA00022737"/>
    </source>
</evidence>
<evidence type="ECO:0000313" key="11">
    <source>
        <dbReference type="EMBL" id="TFK40350.1"/>
    </source>
</evidence>